<dbReference type="SUPFAM" id="SSF55781">
    <property type="entry name" value="GAF domain-like"/>
    <property type="match status" value="2"/>
</dbReference>
<dbReference type="Gene3D" id="3.30.70.1230">
    <property type="entry name" value="Nucleotide cyclase"/>
    <property type="match status" value="1"/>
</dbReference>
<dbReference type="InterPro" id="IPR013767">
    <property type="entry name" value="PAS_fold"/>
</dbReference>
<feature type="domain" description="Guanylate cyclase" evidence="10">
    <location>
        <begin position="629"/>
        <end position="761"/>
    </location>
</feature>
<feature type="domain" description="PAS" evidence="9">
    <location>
        <begin position="471"/>
        <end position="523"/>
    </location>
</feature>
<comment type="similarity">
    <text evidence="2">Belongs to the adenylyl cyclase class-3 family.</text>
</comment>
<dbReference type="NCBIfam" id="TIGR00229">
    <property type="entry name" value="sensory_box"/>
    <property type="match status" value="1"/>
</dbReference>
<dbReference type="eggNOG" id="COG2114">
    <property type="taxonomic scope" value="Bacteria"/>
</dbReference>
<dbReference type="PANTHER" id="PTHR43081:SF1">
    <property type="entry name" value="ADENYLATE CYCLASE, TERMINAL-DIFFERENTIATION SPECIFIC"/>
    <property type="match status" value="1"/>
</dbReference>
<dbReference type="GO" id="GO:0004016">
    <property type="term" value="F:adenylate cyclase activity"/>
    <property type="evidence" value="ECO:0007669"/>
    <property type="project" value="UniProtKB-ARBA"/>
</dbReference>
<evidence type="ECO:0000256" key="2">
    <source>
        <dbReference type="ARBA" id="ARBA00005381"/>
    </source>
</evidence>
<evidence type="ECO:0000256" key="5">
    <source>
        <dbReference type="ARBA" id="ARBA00022989"/>
    </source>
</evidence>
<sequence>MKSASPNLPAMENNMTVTVEATVVSEKDDFTGVSEKNHFTGLSEKHQEQYSQDSSSSSALAKSPGLSNVLDILNKESFTEVVKEVEDKLKVVNQTLGMLDNILESQGFDAILNEMLQSITRKTGELLNADRSTIFLLDEEKNELWAIVAKDENGKNLELRFPAHVGIAGEVATEKKVVNITYDFYNDPRSTNAKKTDKETGYRTYTMLAMPLINEETGELVAVVQLINKLKPNHEHYGILEEQIDKAGFTQEDEQVFREFAPSIRLILESSKSFYAATQRQRAATALMNAVNALSQSGLDLEDTLKRVMDQAKELMNADRSTLWLIDEDKDELWTKIPTADSVKELRIPRTAGFAGIVAESGEPLLIPFDVYDDPRAETSKKTDQQTDYRTCSMLCMPVFNADKKLIGVTQLVNKKRQGEYPPYNPVDWPHAPDQWKASFNRNDLEFMKAFNIQAGVALQNAKLFAEVKQQEQRQKDMLHALTNGVISTDKKGNIVATNPSAKKLLGVSDAELAEGQSLRELIKLEKGDFAKWFDASLFPEDDNDRQQYYPDQVLLSWEGEAQSINLSINSMTDATDPSKVNGALVVMEDISSAKQVKNLMYRYMTPEVAEALLASGDTGLGGKRKNVSVLFSDIRSYTTLTEKLQAEEVVVMLNKYFEVMVDVVFEYGGTLDKYIGDALMAVFGSPAPLEDHAWCAMQTAVKMREKLAEFNRDRVANGELPIGIGMGVHSDEVVSGNIGSSKRMELTSIGDGVNLASRLEGASKQYGTDLIISDNTYRDYADRLYVRELDFITVKGKSEPVIVYELVGIREGYSPVGKSLTETQQEIIEHYTKGREHYKTPVRQKLSESEVKNILKDVAEMPEAEIKKLSYNLEQQLEQELKKLLYQLKKLSEYDPKNLSEADKLIVLLQTEIQLLKLEGIKNLSEDEAKMLLQAKIKPLSGDDIKYLQEGEVKKLLEADILEPSNPQIKRLKPAEIRQLLQAKIKSRACETVAEMLDEEFENLGLDRVKKLLSEFKKALEPKAKQAFKDAEREFNAVLEVDPKNKAAKLHVDRCMLFQHRFSDVLNWDGVWNLTEK</sequence>
<dbReference type="InterPro" id="IPR029787">
    <property type="entry name" value="Nucleotide_cyclase"/>
</dbReference>
<dbReference type="HOGENOM" id="CLU_010272_0_0_3"/>
<dbReference type="SMART" id="SM00091">
    <property type="entry name" value="PAS"/>
    <property type="match status" value="1"/>
</dbReference>
<keyword evidence="5" id="KW-1133">Transmembrane helix</keyword>
<dbReference type="GO" id="GO:0035556">
    <property type="term" value="P:intracellular signal transduction"/>
    <property type="evidence" value="ECO:0007669"/>
    <property type="project" value="InterPro"/>
</dbReference>
<keyword evidence="4" id="KW-0812">Transmembrane</keyword>
<feature type="compositionally biased region" description="Basic and acidic residues" evidence="8">
    <location>
        <begin position="39"/>
        <end position="48"/>
    </location>
</feature>
<feature type="region of interest" description="Disordered" evidence="8">
    <location>
        <begin position="39"/>
        <end position="63"/>
    </location>
</feature>
<dbReference type="SUPFAM" id="SSF55785">
    <property type="entry name" value="PYP-like sensor domain (PAS domain)"/>
    <property type="match status" value="1"/>
</dbReference>
<dbReference type="PATRIC" id="fig|179408.3.peg.423"/>
<feature type="compositionally biased region" description="Low complexity" evidence="8">
    <location>
        <begin position="51"/>
        <end position="63"/>
    </location>
</feature>
<dbReference type="Pfam" id="PF00989">
    <property type="entry name" value="PAS"/>
    <property type="match status" value="1"/>
</dbReference>
<dbReference type="RefSeq" id="WP_015174293.1">
    <property type="nucleotide sequence ID" value="NC_019729.1"/>
</dbReference>
<dbReference type="SUPFAM" id="SSF55073">
    <property type="entry name" value="Nucleotide cyclase"/>
    <property type="match status" value="1"/>
</dbReference>
<keyword evidence="6" id="KW-0472">Membrane</keyword>
<dbReference type="PANTHER" id="PTHR43081">
    <property type="entry name" value="ADENYLATE CYCLASE, TERMINAL-DIFFERENTIATION SPECIFIC-RELATED"/>
    <property type="match status" value="1"/>
</dbReference>
<keyword evidence="7" id="KW-0175">Coiled coil</keyword>
<accession>K9VA35</accession>
<proteinExistence type="inferred from homology"/>
<dbReference type="CDD" id="cd07302">
    <property type="entry name" value="CHD"/>
    <property type="match status" value="1"/>
</dbReference>
<dbReference type="eggNOG" id="COG2203">
    <property type="taxonomic scope" value="Bacteria"/>
</dbReference>
<dbReference type="FunFam" id="3.30.70.1230:FF:000016">
    <property type="entry name" value="Adenylate/guanylate cyclase domain-containing protein"/>
    <property type="match status" value="1"/>
</dbReference>
<dbReference type="SMART" id="SM00065">
    <property type="entry name" value="GAF"/>
    <property type="match status" value="2"/>
</dbReference>
<dbReference type="CDD" id="cd00130">
    <property type="entry name" value="PAS"/>
    <property type="match status" value="1"/>
</dbReference>
<evidence type="ECO:0000256" key="4">
    <source>
        <dbReference type="ARBA" id="ARBA00022692"/>
    </source>
</evidence>
<keyword evidence="12" id="KW-1185">Reference proteome</keyword>
<dbReference type="SMART" id="SM00044">
    <property type="entry name" value="CYCc"/>
    <property type="match status" value="1"/>
</dbReference>
<evidence type="ECO:0000256" key="7">
    <source>
        <dbReference type="SAM" id="Coils"/>
    </source>
</evidence>
<dbReference type="PROSITE" id="PS50112">
    <property type="entry name" value="PAS"/>
    <property type="match status" value="1"/>
</dbReference>
<evidence type="ECO:0000256" key="3">
    <source>
        <dbReference type="ARBA" id="ARBA00022475"/>
    </source>
</evidence>
<dbReference type="Pfam" id="PF01590">
    <property type="entry name" value="GAF"/>
    <property type="match status" value="2"/>
</dbReference>
<organism evidence="11 12">
    <name type="scientific">Phormidium nigroviride PCC 7112</name>
    <dbReference type="NCBI Taxonomy" id="179408"/>
    <lineage>
        <taxon>Bacteria</taxon>
        <taxon>Bacillati</taxon>
        <taxon>Cyanobacteriota</taxon>
        <taxon>Cyanophyceae</taxon>
        <taxon>Oscillatoriophycideae</taxon>
        <taxon>Oscillatoriales</taxon>
        <taxon>Oscillatoriaceae</taxon>
        <taxon>Phormidium</taxon>
    </lineage>
</organism>
<evidence type="ECO:0000256" key="1">
    <source>
        <dbReference type="ARBA" id="ARBA00004196"/>
    </source>
</evidence>
<dbReference type="Pfam" id="PF00211">
    <property type="entry name" value="Guanylate_cyc"/>
    <property type="match status" value="1"/>
</dbReference>
<reference evidence="11 12" key="1">
    <citation type="submission" date="2012-05" db="EMBL/GenBank/DDBJ databases">
        <title>Finished chromosome of genome of Oscillatoria sp. PCC 7112.</title>
        <authorList>
            <consortium name="US DOE Joint Genome Institute"/>
            <person name="Gugger M."/>
            <person name="Coursin T."/>
            <person name="Rippka R."/>
            <person name="Tandeau De Marsac N."/>
            <person name="Huntemann M."/>
            <person name="Wei C.-L."/>
            <person name="Han J."/>
            <person name="Detter J.C."/>
            <person name="Han C."/>
            <person name="Tapia R."/>
            <person name="Davenport K."/>
            <person name="Daligault H."/>
            <person name="Erkkila T."/>
            <person name="Gu W."/>
            <person name="Munk A.C.C."/>
            <person name="Teshima H."/>
            <person name="Xu Y."/>
            <person name="Chain P."/>
            <person name="Chen A."/>
            <person name="Krypides N."/>
            <person name="Mavromatis K."/>
            <person name="Markowitz V."/>
            <person name="Szeto E."/>
            <person name="Ivanova N."/>
            <person name="Mikhailova N."/>
            <person name="Ovchinnikova G."/>
            <person name="Pagani I."/>
            <person name="Pati A."/>
            <person name="Goodwin L."/>
            <person name="Peters L."/>
            <person name="Pitluck S."/>
            <person name="Woyke T."/>
            <person name="Kerfeld C."/>
        </authorList>
    </citation>
    <scope>NUCLEOTIDE SEQUENCE [LARGE SCALE GENOMIC DNA]</scope>
    <source>
        <strain evidence="11 12">PCC 7112</strain>
    </source>
</reference>
<dbReference type="GO" id="GO:0006171">
    <property type="term" value="P:cAMP biosynthetic process"/>
    <property type="evidence" value="ECO:0007669"/>
    <property type="project" value="TreeGrafter"/>
</dbReference>
<dbReference type="GO" id="GO:0030313">
    <property type="term" value="C:cell envelope"/>
    <property type="evidence" value="ECO:0007669"/>
    <property type="project" value="UniProtKB-SubCell"/>
</dbReference>
<evidence type="ECO:0000313" key="12">
    <source>
        <dbReference type="Proteomes" id="UP000010478"/>
    </source>
</evidence>
<dbReference type="InterPro" id="IPR001054">
    <property type="entry name" value="A/G_cyclase"/>
</dbReference>
<dbReference type="OrthoDB" id="337251at2"/>
<dbReference type="InterPro" id="IPR000014">
    <property type="entry name" value="PAS"/>
</dbReference>
<gene>
    <name evidence="11" type="ORF">Osc7112_0339</name>
</gene>
<dbReference type="EMBL" id="CP003614">
    <property type="protein sequence ID" value="AFZ04958.1"/>
    <property type="molecule type" value="Genomic_DNA"/>
</dbReference>
<comment type="subcellular location">
    <subcellularLocation>
        <location evidence="1">Cell envelope</location>
    </subcellularLocation>
</comment>
<evidence type="ECO:0000259" key="10">
    <source>
        <dbReference type="PROSITE" id="PS50125"/>
    </source>
</evidence>
<dbReference type="STRING" id="179408.Osc7112_0339"/>
<dbReference type="GO" id="GO:0006355">
    <property type="term" value="P:regulation of DNA-templated transcription"/>
    <property type="evidence" value="ECO:0007669"/>
    <property type="project" value="InterPro"/>
</dbReference>
<dbReference type="InterPro" id="IPR029016">
    <property type="entry name" value="GAF-like_dom_sf"/>
</dbReference>
<dbReference type="Gene3D" id="3.30.450.20">
    <property type="entry name" value="PAS domain"/>
    <property type="match status" value="1"/>
</dbReference>
<protein>
    <submittedName>
        <fullName evidence="11">Adenylate/guanylate cyclase with GAF and PAS/PAC sensors</fullName>
    </submittedName>
</protein>
<name>K9VA35_9CYAN</name>
<feature type="coiled-coil region" evidence="7">
    <location>
        <begin position="875"/>
        <end position="920"/>
    </location>
</feature>
<evidence type="ECO:0000256" key="8">
    <source>
        <dbReference type="SAM" id="MobiDB-lite"/>
    </source>
</evidence>
<dbReference type="InterPro" id="IPR035965">
    <property type="entry name" value="PAS-like_dom_sf"/>
</dbReference>
<dbReference type="Gene3D" id="3.30.450.40">
    <property type="match status" value="2"/>
</dbReference>
<evidence type="ECO:0000259" key="9">
    <source>
        <dbReference type="PROSITE" id="PS50112"/>
    </source>
</evidence>
<evidence type="ECO:0000313" key="11">
    <source>
        <dbReference type="EMBL" id="AFZ04958.1"/>
    </source>
</evidence>
<dbReference type="AlphaFoldDB" id="K9VA35"/>
<dbReference type="eggNOG" id="COG5002">
    <property type="taxonomic scope" value="Bacteria"/>
</dbReference>
<dbReference type="KEGG" id="oni:Osc7112_0339"/>
<keyword evidence="3" id="KW-1003">Cell membrane</keyword>
<dbReference type="Proteomes" id="UP000010478">
    <property type="component" value="Chromosome"/>
</dbReference>
<dbReference type="PROSITE" id="PS50125">
    <property type="entry name" value="GUANYLATE_CYCLASE_2"/>
    <property type="match status" value="1"/>
</dbReference>
<dbReference type="InterPro" id="IPR003018">
    <property type="entry name" value="GAF"/>
</dbReference>
<evidence type="ECO:0000256" key="6">
    <source>
        <dbReference type="ARBA" id="ARBA00023136"/>
    </source>
</evidence>
<dbReference type="InterPro" id="IPR050697">
    <property type="entry name" value="Adenylyl/Guanylyl_Cyclase_3/4"/>
</dbReference>